<feature type="region of interest" description="Disordered" evidence="6">
    <location>
        <begin position="1"/>
        <end position="22"/>
    </location>
</feature>
<comment type="subcellular location">
    <subcellularLocation>
        <location evidence="1">Golgi apparatus membrane</location>
        <topology evidence="1">Single-pass type II membrane protein</topology>
    </subcellularLocation>
</comment>
<protein>
    <submittedName>
        <fullName evidence="7">Glycosyltransferase 3</fullName>
    </submittedName>
</protein>
<comment type="caution">
    <text evidence="7">The sequence shown here is derived from an EMBL/GenBank/DDBJ whole genome shotgun (WGS) entry which is preliminary data.</text>
</comment>
<dbReference type="GO" id="GO:0016757">
    <property type="term" value="F:glycosyltransferase activity"/>
    <property type="evidence" value="ECO:0007669"/>
    <property type="project" value="UniProtKB-KW"/>
</dbReference>
<feature type="compositionally biased region" description="Polar residues" evidence="6">
    <location>
        <begin position="1"/>
        <end position="12"/>
    </location>
</feature>
<dbReference type="AlphaFoldDB" id="A0ABD1VQ33"/>
<feature type="region of interest" description="Disordered" evidence="6">
    <location>
        <begin position="94"/>
        <end position="117"/>
    </location>
</feature>
<feature type="compositionally biased region" description="Low complexity" evidence="6">
    <location>
        <begin position="13"/>
        <end position="22"/>
    </location>
</feature>
<dbReference type="InterPro" id="IPR008630">
    <property type="entry name" value="Glyco_trans_34"/>
</dbReference>
<evidence type="ECO:0000313" key="8">
    <source>
        <dbReference type="Proteomes" id="UP001604336"/>
    </source>
</evidence>
<keyword evidence="2" id="KW-0328">Glycosyltransferase</keyword>
<sequence>MGSDSTFTAQKRTSTVLPTTTATANGGVRGRANLLLPRGRQIHKTFNNIKITIICGLVTILVLRGTIGFGNLVSTDADTENQLLIEETNRILSEIRSDRDPTDPDDQSEELFNPNVTYSLGPKINSWDKDRRDVASEKPGISELC</sequence>
<proteinExistence type="predicted"/>
<accession>A0ABD1VQ33</accession>
<organism evidence="7 8">
    <name type="scientific">Abeliophyllum distichum</name>
    <dbReference type="NCBI Taxonomy" id="126358"/>
    <lineage>
        <taxon>Eukaryota</taxon>
        <taxon>Viridiplantae</taxon>
        <taxon>Streptophyta</taxon>
        <taxon>Embryophyta</taxon>
        <taxon>Tracheophyta</taxon>
        <taxon>Spermatophyta</taxon>
        <taxon>Magnoliopsida</taxon>
        <taxon>eudicotyledons</taxon>
        <taxon>Gunneridae</taxon>
        <taxon>Pentapetalae</taxon>
        <taxon>asterids</taxon>
        <taxon>lamiids</taxon>
        <taxon>Lamiales</taxon>
        <taxon>Oleaceae</taxon>
        <taxon>Forsythieae</taxon>
        <taxon>Abeliophyllum</taxon>
    </lineage>
</organism>
<gene>
    <name evidence="7" type="ORF">Adt_00447</name>
</gene>
<keyword evidence="5" id="KW-0333">Golgi apparatus</keyword>
<reference evidence="8" key="1">
    <citation type="submission" date="2024-07" db="EMBL/GenBank/DDBJ databases">
        <title>Two chromosome-level genome assemblies of Korean endemic species Abeliophyllum distichum and Forsythia ovata (Oleaceae).</title>
        <authorList>
            <person name="Jang H."/>
        </authorList>
    </citation>
    <scope>NUCLEOTIDE SEQUENCE [LARGE SCALE GENOMIC DNA]</scope>
</reference>
<keyword evidence="4" id="KW-0735">Signal-anchor</keyword>
<dbReference type="PANTHER" id="PTHR31311:SF44">
    <property type="entry name" value="GLYCOSYLTRANSFERASE 2-RELATED"/>
    <property type="match status" value="1"/>
</dbReference>
<dbReference type="EMBL" id="JBFOLK010000001">
    <property type="protein sequence ID" value="KAL2539469.1"/>
    <property type="molecule type" value="Genomic_DNA"/>
</dbReference>
<evidence type="ECO:0000256" key="3">
    <source>
        <dbReference type="ARBA" id="ARBA00022679"/>
    </source>
</evidence>
<keyword evidence="8" id="KW-1185">Reference proteome</keyword>
<evidence type="ECO:0000313" key="7">
    <source>
        <dbReference type="EMBL" id="KAL2539469.1"/>
    </source>
</evidence>
<evidence type="ECO:0000256" key="5">
    <source>
        <dbReference type="ARBA" id="ARBA00023034"/>
    </source>
</evidence>
<evidence type="ECO:0000256" key="2">
    <source>
        <dbReference type="ARBA" id="ARBA00022676"/>
    </source>
</evidence>
<keyword evidence="4" id="KW-0812">Transmembrane</keyword>
<evidence type="ECO:0000256" key="4">
    <source>
        <dbReference type="ARBA" id="ARBA00022968"/>
    </source>
</evidence>
<dbReference type="GO" id="GO:0000139">
    <property type="term" value="C:Golgi membrane"/>
    <property type="evidence" value="ECO:0007669"/>
    <property type="project" value="UniProtKB-SubCell"/>
</dbReference>
<keyword evidence="3" id="KW-0808">Transferase</keyword>
<dbReference type="PANTHER" id="PTHR31311">
    <property type="entry name" value="XYLOGLUCAN 6-XYLOSYLTRANSFERASE 5-RELATED-RELATED"/>
    <property type="match status" value="1"/>
</dbReference>
<evidence type="ECO:0000256" key="6">
    <source>
        <dbReference type="SAM" id="MobiDB-lite"/>
    </source>
</evidence>
<evidence type="ECO:0000256" key="1">
    <source>
        <dbReference type="ARBA" id="ARBA00004323"/>
    </source>
</evidence>
<dbReference type="Proteomes" id="UP001604336">
    <property type="component" value="Unassembled WGS sequence"/>
</dbReference>
<name>A0ABD1VQ33_9LAMI</name>